<accession>D6GV49</accession>
<organism evidence="2 3">
    <name type="scientific">Candidatus Parvarchaeum acidophilus ARMAN-5</name>
    <dbReference type="NCBI Taxonomy" id="662762"/>
    <lineage>
        <taxon>Archaea</taxon>
        <taxon>Candidatus Parvarchaeota</taxon>
        <taxon>Candidatus Parvarchaeum</taxon>
    </lineage>
</organism>
<evidence type="ECO:0000313" key="2">
    <source>
        <dbReference type="EMBL" id="EFD92976.1"/>
    </source>
</evidence>
<gene>
    <name evidence="2" type="ORF">BJBARM5_0352</name>
</gene>
<dbReference type="NCBIfam" id="TIGR04272">
    <property type="entry name" value="cxxc_cxxc_Mbark"/>
    <property type="match status" value="1"/>
</dbReference>
<evidence type="ECO:0000313" key="3">
    <source>
        <dbReference type="Proteomes" id="UP000009376"/>
    </source>
</evidence>
<dbReference type="Pfam" id="PF23477">
    <property type="entry name" value="zf_Tbcl_2"/>
    <property type="match status" value="1"/>
</dbReference>
<name>D6GV49_PARA5</name>
<evidence type="ECO:0000259" key="1">
    <source>
        <dbReference type="Pfam" id="PF23477"/>
    </source>
</evidence>
<dbReference type="AlphaFoldDB" id="D6GV49"/>
<sequence length="45" mass="5308">MAKFERRMYKAVCSDCGKETEVPFQPQEGRPVYCRECYSKRKGSQ</sequence>
<dbReference type="Proteomes" id="UP000009376">
    <property type="component" value="Unassembled WGS sequence"/>
</dbReference>
<dbReference type="InterPro" id="IPR026363">
    <property type="entry name" value="CxxC-x17-CxxC_dom"/>
</dbReference>
<dbReference type="EMBL" id="GG745550">
    <property type="protein sequence ID" value="EFD92976.1"/>
    <property type="molecule type" value="Genomic_DNA"/>
</dbReference>
<protein>
    <recommendedName>
        <fullName evidence="1">CxxC-x17-CxxC domain-containing protein</fullName>
    </recommendedName>
</protein>
<reference evidence="2 3" key="1">
    <citation type="journal article" date="2010" name="Proc. Natl. Acad. Sci. U.S.A.">
        <title>Enigmatic, ultrasmall, uncultivated Archaea.</title>
        <authorList>
            <person name="Baker B.J."/>
            <person name="Comolli L.R."/>
            <person name="Dick G.J."/>
            <person name="Hauser L.J."/>
            <person name="Hyatt D."/>
            <person name="Dill B.D."/>
            <person name="Land M.L."/>
            <person name="Verberkmoes N.C."/>
            <person name="Hettich R.L."/>
            <person name="Banfield J.F."/>
        </authorList>
    </citation>
    <scope>NUCLEOTIDE SEQUENCE [LARGE SCALE GENOMIC DNA]</scope>
</reference>
<feature type="domain" description="CxxC-x17-CxxC" evidence="1">
    <location>
        <begin position="6"/>
        <end position="42"/>
    </location>
</feature>
<proteinExistence type="predicted"/>